<dbReference type="Proteomes" id="UP000637695">
    <property type="component" value="Unassembled WGS sequence"/>
</dbReference>
<feature type="compositionally biased region" description="Basic and acidic residues" evidence="4">
    <location>
        <begin position="156"/>
        <end position="165"/>
    </location>
</feature>
<organism evidence="6 7">
    <name type="scientific">Alicyclobacillus cellulosilyticus</name>
    <dbReference type="NCBI Taxonomy" id="1003997"/>
    <lineage>
        <taxon>Bacteria</taxon>
        <taxon>Bacillati</taxon>
        <taxon>Bacillota</taxon>
        <taxon>Bacilli</taxon>
        <taxon>Bacillales</taxon>
        <taxon>Alicyclobacillaceae</taxon>
        <taxon>Alicyclobacillus</taxon>
    </lineage>
</organism>
<dbReference type="AlphaFoldDB" id="A0A917KGZ1"/>
<keyword evidence="3" id="KW-0804">Transcription</keyword>
<dbReference type="PANTHER" id="PTHR38445">
    <property type="entry name" value="HTH-TYPE TRANSCRIPTIONAL REPRESSOR YTRA"/>
    <property type="match status" value="1"/>
</dbReference>
<dbReference type="GO" id="GO:0003700">
    <property type="term" value="F:DNA-binding transcription factor activity"/>
    <property type="evidence" value="ECO:0007669"/>
    <property type="project" value="InterPro"/>
</dbReference>
<dbReference type="RefSeq" id="WP_188883064.1">
    <property type="nucleotide sequence ID" value="NZ_BMOY01000041.1"/>
</dbReference>
<evidence type="ECO:0000256" key="4">
    <source>
        <dbReference type="SAM" id="MobiDB-lite"/>
    </source>
</evidence>
<reference evidence="6" key="1">
    <citation type="journal article" date="2014" name="Int. J. Syst. Evol. Microbiol.">
        <title>Complete genome sequence of Corynebacterium casei LMG S-19264T (=DSM 44701T), isolated from a smear-ripened cheese.</title>
        <authorList>
            <consortium name="US DOE Joint Genome Institute (JGI-PGF)"/>
            <person name="Walter F."/>
            <person name="Albersmeier A."/>
            <person name="Kalinowski J."/>
            <person name="Ruckert C."/>
        </authorList>
    </citation>
    <scope>NUCLEOTIDE SEQUENCE</scope>
    <source>
        <strain evidence="6">JCM 18487</strain>
    </source>
</reference>
<keyword evidence="7" id="KW-1185">Reference proteome</keyword>
<keyword evidence="2" id="KW-0238">DNA-binding</keyword>
<feature type="domain" description="HTH gntR-type" evidence="5">
    <location>
        <begin position="11"/>
        <end position="79"/>
    </location>
</feature>
<reference evidence="6" key="2">
    <citation type="submission" date="2020-09" db="EMBL/GenBank/DDBJ databases">
        <authorList>
            <person name="Sun Q."/>
            <person name="Ohkuma M."/>
        </authorList>
    </citation>
    <scope>NUCLEOTIDE SEQUENCE</scope>
    <source>
        <strain evidence="6">JCM 18487</strain>
    </source>
</reference>
<evidence type="ECO:0000256" key="2">
    <source>
        <dbReference type="ARBA" id="ARBA00023125"/>
    </source>
</evidence>
<dbReference type="Gene3D" id="1.10.10.10">
    <property type="entry name" value="Winged helix-like DNA-binding domain superfamily/Winged helix DNA-binding domain"/>
    <property type="match status" value="1"/>
</dbReference>
<evidence type="ECO:0000256" key="3">
    <source>
        <dbReference type="ARBA" id="ARBA00023163"/>
    </source>
</evidence>
<dbReference type="InterPro" id="IPR036388">
    <property type="entry name" value="WH-like_DNA-bd_sf"/>
</dbReference>
<dbReference type="SUPFAM" id="SSF46785">
    <property type="entry name" value="Winged helix' DNA-binding domain"/>
    <property type="match status" value="1"/>
</dbReference>
<comment type="caution">
    <text evidence="6">The sequence shown here is derived from an EMBL/GenBank/DDBJ whole genome shotgun (WGS) entry which is preliminary data.</text>
</comment>
<feature type="region of interest" description="Disordered" evidence="4">
    <location>
        <begin position="127"/>
        <end position="165"/>
    </location>
</feature>
<gene>
    <name evidence="6" type="ORF">GCM10010885_21660</name>
</gene>
<evidence type="ECO:0000256" key="1">
    <source>
        <dbReference type="ARBA" id="ARBA00023015"/>
    </source>
</evidence>
<keyword evidence="1" id="KW-0805">Transcription regulation</keyword>
<dbReference type="CDD" id="cd07377">
    <property type="entry name" value="WHTH_GntR"/>
    <property type="match status" value="1"/>
</dbReference>
<name>A0A917KGZ1_9BACL</name>
<dbReference type="Pfam" id="PF00392">
    <property type="entry name" value="GntR"/>
    <property type="match status" value="1"/>
</dbReference>
<dbReference type="InterPro" id="IPR036390">
    <property type="entry name" value="WH_DNA-bd_sf"/>
</dbReference>
<accession>A0A917KGZ1</accession>
<evidence type="ECO:0000313" key="7">
    <source>
        <dbReference type="Proteomes" id="UP000637695"/>
    </source>
</evidence>
<evidence type="ECO:0000259" key="5">
    <source>
        <dbReference type="PROSITE" id="PS50949"/>
    </source>
</evidence>
<dbReference type="InterPro" id="IPR000524">
    <property type="entry name" value="Tscrpt_reg_HTH_GntR"/>
</dbReference>
<dbReference type="SMART" id="SM00345">
    <property type="entry name" value="HTH_GNTR"/>
    <property type="match status" value="1"/>
</dbReference>
<dbReference type="PROSITE" id="PS50949">
    <property type="entry name" value="HTH_GNTR"/>
    <property type="match status" value="1"/>
</dbReference>
<evidence type="ECO:0000313" key="6">
    <source>
        <dbReference type="EMBL" id="GGJ11956.1"/>
    </source>
</evidence>
<sequence length="165" mass="17922">MLLYLQPDSDKPLYQQIRDQIVTGLATGQLFVGESLPPIRQLAVDFGIHYHTVHKAYDQLRQEGLIRLNRRTGAVIWCDPPPPGFAAQWREQVRVLLAEAWVKGMSPDDILATCADIVRSFQPVGGLRSGAEAGSKQAAGNAAHGGRGGSRPPGRVRLDDEGGES</sequence>
<proteinExistence type="predicted"/>
<dbReference type="EMBL" id="BMOY01000041">
    <property type="protein sequence ID" value="GGJ11956.1"/>
    <property type="molecule type" value="Genomic_DNA"/>
</dbReference>
<dbReference type="GO" id="GO:0003677">
    <property type="term" value="F:DNA binding"/>
    <property type="evidence" value="ECO:0007669"/>
    <property type="project" value="UniProtKB-KW"/>
</dbReference>
<protein>
    <recommendedName>
        <fullName evidence="5">HTH gntR-type domain-containing protein</fullName>
    </recommendedName>
</protein>
<dbReference type="PANTHER" id="PTHR38445:SF12">
    <property type="entry name" value="GNTR-FAMILY TRANSCRIPTIONAL REGULATOR"/>
    <property type="match status" value="1"/>
</dbReference>